<evidence type="ECO:0000313" key="2">
    <source>
        <dbReference type="Proteomes" id="UP000233248"/>
    </source>
</evidence>
<dbReference type="KEGG" id="ahs:AHALO_1361"/>
<dbReference type="EMBL" id="NXIF01000078">
    <property type="protein sequence ID" value="PKI79690.1"/>
    <property type="molecule type" value="Genomic_DNA"/>
</dbReference>
<gene>
    <name evidence="1" type="ORF">CP960_13190</name>
</gene>
<comment type="caution">
    <text evidence="1">The sequence shown here is derived from an EMBL/GenBank/DDBJ whole genome shotgun (WGS) entry which is preliminary data.</text>
</comment>
<keyword evidence="2" id="KW-1185">Reference proteome</keyword>
<name>A0A2N1IZG6_9BACT</name>
<dbReference type="OrthoDB" id="9891622at2"/>
<sequence length="121" mass="13886">MALFYVSLFQGRTDNLYLEMDNKNDVINFLNTVSTAKIVNIKKVVYSKKFLIGTSSGALAPSFKPHDKQIRVMVKTANYTGLLDFRFPLKNISFDLLKTNIKKYLTFNDEKIEDIINILKA</sequence>
<dbReference type="Proteomes" id="UP000233248">
    <property type="component" value="Unassembled WGS sequence"/>
</dbReference>
<evidence type="ECO:0000313" key="1">
    <source>
        <dbReference type="EMBL" id="PKI79690.1"/>
    </source>
</evidence>
<organism evidence="1 2">
    <name type="scientific">Malaciobacter halophilus</name>
    <dbReference type="NCBI Taxonomy" id="197482"/>
    <lineage>
        <taxon>Bacteria</taxon>
        <taxon>Pseudomonadati</taxon>
        <taxon>Campylobacterota</taxon>
        <taxon>Epsilonproteobacteria</taxon>
        <taxon>Campylobacterales</taxon>
        <taxon>Arcobacteraceae</taxon>
        <taxon>Malaciobacter</taxon>
    </lineage>
</organism>
<protein>
    <submittedName>
        <fullName evidence="1">Uncharacterized protein</fullName>
    </submittedName>
</protein>
<dbReference type="KEGG" id="ahs:AHALO_1697"/>
<accession>A0A2N1IZG6</accession>
<dbReference type="AlphaFoldDB" id="A0A2N1IZG6"/>
<dbReference type="RefSeq" id="WP_101185937.1">
    <property type="nucleotide sequence ID" value="NZ_CP031218.1"/>
</dbReference>
<reference evidence="1 2" key="1">
    <citation type="submission" date="2017-09" db="EMBL/GenBank/DDBJ databases">
        <title>Genomics of the genus Arcobacter.</title>
        <authorList>
            <person name="Perez-Cataluna A."/>
            <person name="Figueras M.J."/>
            <person name="Salas-Masso N."/>
        </authorList>
    </citation>
    <scope>NUCLEOTIDE SEQUENCE [LARGE SCALE GENOMIC DNA]</scope>
    <source>
        <strain evidence="1 2">DSM 18005</strain>
    </source>
</reference>
<proteinExistence type="predicted"/>